<dbReference type="Proteomes" id="UP000269883">
    <property type="component" value="Chromosome"/>
</dbReference>
<accession>A0A2Z6B0I6</accession>
<sequence>MITLAASRESKPAENRATASYFWLVLVMGEVPITMSRWQGKGGYLCAGKAKMTLLALSEMGILNV</sequence>
<protein>
    <submittedName>
        <fullName evidence="1">Uncharacterized protein</fullName>
    </submittedName>
</protein>
<organism evidence="1 2">
    <name type="scientific">Desulfovibrio ferrophilus</name>
    <dbReference type="NCBI Taxonomy" id="241368"/>
    <lineage>
        <taxon>Bacteria</taxon>
        <taxon>Pseudomonadati</taxon>
        <taxon>Thermodesulfobacteriota</taxon>
        <taxon>Desulfovibrionia</taxon>
        <taxon>Desulfovibrionales</taxon>
        <taxon>Desulfovibrionaceae</taxon>
        <taxon>Desulfovibrio</taxon>
    </lineage>
</organism>
<keyword evidence="2" id="KW-1185">Reference proteome</keyword>
<reference evidence="1 2" key="1">
    <citation type="journal article" date="2018" name="Sci. Adv.">
        <title>Multi-heme cytochromes provide a pathway for survival in energy-limited environments.</title>
        <authorList>
            <person name="Deng X."/>
            <person name="Dohmae N."/>
            <person name="Nealson K.H."/>
            <person name="Hashimoto K."/>
            <person name="Okamoto A."/>
        </authorList>
    </citation>
    <scope>NUCLEOTIDE SEQUENCE [LARGE SCALE GENOMIC DNA]</scope>
    <source>
        <strain evidence="1 2">IS5</strain>
    </source>
</reference>
<evidence type="ECO:0000313" key="2">
    <source>
        <dbReference type="Proteomes" id="UP000269883"/>
    </source>
</evidence>
<dbReference type="EMBL" id="AP017378">
    <property type="protein sequence ID" value="BBD08983.1"/>
    <property type="molecule type" value="Genomic_DNA"/>
</dbReference>
<dbReference type="AlphaFoldDB" id="A0A2Z6B0I6"/>
<name>A0A2Z6B0I6_9BACT</name>
<gene>
    <name evidence="1" type="ORF">DFE_2257</name>
</gene>
<dbReference type="KEGG" id="dfl:DFE_2257"/>
<evidence type="ECO:0000313" key="1">
    <source>
        <dbReference type="EMBL" id="BBD08983.1"/>
    </source>
</evidence>
<proteinExistence type="predicted"/>